<sequence>MEFRRIKNNQNHYITPDINGASYVCETGLKVLHQMLHSQPHCCPSHSVYICCLNILKLHLLKQHSSIGVMQKEPNESALSYKVVTETTLRSSYVVSGPFVSLPYCSTLNSVAIASHKGHTYIKTKLK</sequence>
<dbReference type="EMBL" id="GIKN01007691">
    <property type="protein sequence ID" value="NIE49964.1"/>
    <property type="molecule type" value="Transcribed_RNA"/>
</dbReference>
<organism evidence="1">
    <name type="scientific">Rhipicephalus microplus</name>
    <name type="common">Cattle tick</name>
    <name type="synonym">Boophilus microplus</name>
    <dbReference type="NCBI Taxonomy" id="6941"/>
    <lineage>
        <taxon>Eukaryota</taxon>
        <taxon>Metazoa</taxon>
        <taxon>Ecdysozoa</taxon>
        <taxon>Arthropoda</taxon>
        <taxon>Chelicerata</taxon>
        <taxon>Arachnida</taxon>
        <taxon>Acari</taxon>
        <taxon>Parasitiformes</taxon>
        <taxon>Ixodida</taxon>
        <taxon>Ixodoidea</taxon>
        <taxon>Ixodidae</taxon>
        <taxon>Rhipicephalinae</taxon>
        <taxon>Rhipicephalus</taxon>
        <taxon>Boophilus</taxon>
    </lineage>
</organism>
<protein>
    <submittedName>
        <fullName evidence="1">Uncharacterized protein</fullName>
    </submittedName>
</protein>
<evidence type="ECO:0000313" key="1">
    <source>
        <dbReference type="EMBL" id="NIE49964.1"/>
    </source>
</evidence>
<reference evidence="1" key="1">
    <citation type="submission" date="2020-03" db="EMBL/GenBank/DDBJ databases">
        <title>A transcriptome and proteome of the tick Rhipicephalus microplus shaped by the genetic composition of its hosts and developmental stage.</title>
        <authorList>
            <person name="Garcia G.R."/>
            <person name="Ribeiro J.M.C."/>
            <person name="Maruyama S.R."/>
            <person name="Gardinasse L.G."/>
            <person name="Nelson K."/>
            <person name="Ferreira B.R."/>
            <person name="Andrade T.G."/>
            <person name="Santos I.K.F.M."/>
        </authorList>
    </citation>
    <scope>NUCLEOTIDE SEQUENCE</scope>
    <source>
        <strain evidence="1">NSGR</strain>
        <tissue evidence="1">Salivary glands</tissue>
    </source>
</reference>
<accession>A0A6G5AGB3</accession>
<name>A0A6G5AGB3_RHIMP</name>
<proteinExistence type="predicted"/>
<dbReference type="AlphaFoldDB" id="A0A6G5AGB3"/>